<evidence type="ECO:0000256" key="1">
    <source>
        <dbReference type="ARBA" id="ARBA00005578"/>
    </source>
</evidence>
<reference evidence="4 6" key="2">
    <citation type="submission" date="2018-06" db="EMBL/GenBank/DDBJ databases">
        <authorList>
            <consortium name="Pathogen Informatics"/>
            <person name="Doyle S."/>
        </authorList>
    </citation>
    <scope>NUCLEOTIDE SEQUENCE [LARGE SCALE GENOMIC DNA]</scope>
    <source>
        <strain evidence="4 6">NCTC10293</strain>
    </source>
</reference>
<dbReference type="OrthoDB" id="9801469at2"/>
<dbReference type="EMBL" id="MUXU01000039">
    <property type="protein sequence ID" value="OOR89453.1"/>
    <property type="molecule type" value="Genomic_DNA"/>
</dbReference>
<dbReference type="STRING" id="34060.B0181_07195"/>
<protein>
    <submittedName>
        <fullName evidence="3">BolA family transcriptional regulator</fullName>
    </submittedName>
    <submittedName>
        <fullName evidence="4">Transcriptional regulator BolA</fullName>
    </submittedName>
</protein>
<dbReference type="PANTHER" id="PTHR46229">
    <property type="entry name" value="BOLA TRANSCRIPTION REGULATOR"/>
    <property type="match status" value="1"/>
</dbReference>
<organism evidence="3 5">
    <name type="scientific">Moraxella caviae</name>
    <dbReference type="NCBI Taxonomy" id="34060"/>
    <lineage>
        <taxon>Bacteria</taxon>
        <taxon>Pseudomonadati</taxon>
        <taxon>Pseudomonadota</taxon>
        <taxon>Gammaproteobacteria</taxon>
        <taxon>Moraxellales</taxon>
        <taxon>Moraxellaceae</taxon>
        <taxon>Moraxella</taxon>
    </lineage>
</organism>
<dbReference type="PIRSF" id="PIRSF003113">
    <property type="entry name" value="BolA"/>
    <property type="match status" value="1"/>
</dbReference>
<evidence type="ECO:0000313" key="5">
    <source>
        <dbReference type="Proteomes" id="UP000190435"/>
    </source>
</evidence>
<dbReference type="SUPFAM" id="SSF82657">
    <property type="entry name" value="BolA-like"/>
    <property type="match status" value="1"/>
</dbReference>
<evidence type="ECO:0000313" key="3">
    <source>
        <dbReference type="EMBL" id="OOR89453.1"/>
    </source>
</evidence>
<keyword evidence="5" id="KW-1185">Reference proteome</keyword>
<name>A0A1T0A0Z6_9GAMM</name>
<dbReference type="Gene3D" id="3.30.300.90">
    <property type="entry name" value="BolA-like"/>
    <property type="match status" value="1"/>
</dbReference>
<dbReference type="InterPro" id="IPR036065">
    <property type="entry name" value="BolA-like_sf"/>
</dbReference>
<evidence type="ECO:0000313" key="6">
    <source>
        <dbReference type="Proteomes" id="UP000255279"/>
    </source>
</evidence>
<reference evidence="3 5" key="1">
    <citation type="submission" date="2017-02" db="EMBL/GenBank/DDBJ databases">
        <title>Draft genome sequence of Moraxella caviae CCUG 355 type strain.</title>
        <authorList>
            <person name="Engstrom-Jakobsson H."/>
            <person name="Salva-Serra F."/>
            <person name="Thorell K."/>
            <person name="Gonzales-Siles L."/>
            <person name="Karlsson R."/>
            <person name="Boulund F."/>
            <person name="Engstrand L."/>
            <person name="Moore E."/>
        </authorList>
    </citation>
    <scope>NUCLEOTIDE SEQUENCE [LARGE SCALE GENOMIC DNA]</scope>
    <source>
        <strain evidence="3 5">CCUG 355</strain>
    </source>
</reference>
<comment type="similarity">
    <text evidence="1 2">Belongs to the BolA/IbaG family.</text>
</comment>
<dbReference type="AlphaFoldDB" id="A0A1T0A0Z6"/>
<dbReference type="Proteomes" id="UP000190435">
    <property type="component" value="Unassembled WGS sequence"/>
</dbReference>
<gene>
    <name evidence="4" type="primary">bolA</name>
    <name evidence="3" type="ORF">B0181_07195</name>
    <name evidence="4" type="ORF">NCTC10293_00133</name>
</gene>
<proteinExistence type="inferred from homology"/>
<dbReference type="Pfam" id="PF01722">
    <property type="entry name" value="BolA"/>
    <property type="match status" value="1"/>
</dbReference>
<dbReference type="GO" id="GO:0006351">
    <property type="term" value="P:DNA-templated transcription"/>
    <property type="evidence" value="ECO:0007669"/>
    <property type="project" value="TreeGrafter"/>
</dbReference>
<evidence type="ECO:0000256" key="2">
    <source>
        <dbReference type="RuleBase" id="RU003860"/>
    </source>
</evidence>
<dbReference type="GO" id="GO:0005829">
    <property type="term" value="C:cytosol"/>
    <property type="evidence" value="ECO:0007669"/>
    <property type="project" value="TreeGrafter"/>
</dbReference>
<dbReference type="InterPro" id="IPR050961">
    <property type="entry name" value="BolA/IbaG_stress_morph_reg"/>
</dbReference>
<dbReference type="Proteomes" id="UP000255279">
    <property type="component" value="Unassembled WGS sequence"/>
</dbReference>
<dbReference type="PANTHER" id="PTHR46229:SF2">
    <property type="entry name" value="BOLA-LIKE PROTEIN 1"/>
    <property type="match status" value="1"/>
</dbReference>
<dbReference type="EMBL" id="UGQE01000001">
    <property type="protein sequence ID" value="STZ09823.1"/>
    <property type="molecule type" value="Genomic_DNA"/>
</dbReference>
<dbReference type="InterPro" id="IPR002634">
    <property type="entry name" value="BolA"/>
</dbReference>
<evidence type="ECO:0000313" key="4">
    <source>
        <dbReference type="EMBL" id="STZ09823.1"/>
    </source>
</evidence>
<sequence length="108" mass="11632">MTQPTQTALTHALNALNPTHLTLDNESHMHAGYFDGKESHFKLVIVSAEFAGKRLAARHQAVYALANPFLMANGGTVHALAIHAYTPDEWQTLAQAPNSPNCAGQNKG</sequence>
<dbReference type="RefSeq" id="WP_078276825.1">
    <property type="nucleotide sequence ID" value="NZ_MUXU01000039.1"/>
</dbReference>
<accession>A0A1T0A0Z6</accession>